<evidence type="ECO:0000256" key="1">
    <source>
        <dbReference type="SAM" id="Phobius"/>
    </source>
</evidence>
<accession>A0ABT2CW91</accession>
<proteinExistence type="predicted"/>
<evidence type="ECO:0008006" key="4">
    <source>
        <dbReference type="Google" id="ProtNLM"/>
    </source>
</evidence>
<comment type="caution">
    <text evidence="2">The sequence shown here is derived from an EMBL/GenBank/DDBJ whole genome shotgun (WGS) entry which is preliminary data.</text>
</comment>
<dbReference type="Proteomes" id="UP001204621">
    <property type="component" value="Unassembled WGS sequence"/>
</dbReference>
<reference evidence="2 3" key="1">
    <citation type="submission" date="2022-08" db="EMBL/GenBank/DDBJ databases">
        <title>Reclassification of Massilia species as members of the genera Telluria, Duganella, Pseudoduganella, Mokoshia gen. nov. and Zemynaea gen. nov. using orthogonal and non-orthogonal genome-based approaches.</title>
        <authorList>
            <person name="Bowman J.P."/>
        </authorList>
    </citation>
    <scope>NUCLEOTIDE SEQUENCE [LARGE SCALE GENOMIC DNA]</scope>
    <source>
        <strain evidence="2 3">JCM 31606</strain>
    </source>
</reference>
<keyword evidence="1" id="KW-0812">Transmembrane</keyword>
<evidence type="ECO:0000313" key="3">
    <source>
        <dbReference type="Proteomes" id="UP001204621"/>
    </source>
</evidence>
<keyword evidence="1" id="KW-0472">Membrane</keyword>
<sequence length="190" mass="22040">MAPLIYPVALLLLFEDWCWDVGGRIAAAIGAWPPLRGFEAWVCRLPPYVALVAFVLPGLLLFPVKILALLAIAHGHAWSGILTLLVAKLGGAAVVARLYVLALPQLLSLAWFARLHAWFMRLKERSLAYLRTSGTWRRARRLAQDVRRRLRRTMRRLRPDPRGSRWWRALRRFVMLWRARRRKSTESERL</sequence>
<evidence type="ECO:0000313" key="2">
    <source>
        <dbReference type="EMBL" id="MCS0658090.1"/>
    </source>
</evidence>
<keyword evidence="1" id="KW-1133">Transmembrane helix</keyword>
<name>A0ABT2CW91_9BURK</name>
<feature type="transmembrane region" description="Helical" evidence="1">
    <location>
        <begin position="50"/>
        <end position="73"/>
    </location>
</feature>
<organism evidence="2 3">
    <name type="scientific">Massilia terrae</name>
    <dbReference type="NCBI Taxonomy" id="1811224"/>
    <lineage>
        <taxon>Bacteria</taxon>
        <taxon>Pseudomonadati</taxon>
        <taxon>Pseudomonadota</taxon>
        <taxon>Betaproteobacteria</taxon>
        <taxon>Burkholderiales</taxon>
        <taxon>Oxalobacteraceae</taxon>
        <taxon>Telluria group</taxon>
        <taxon>Massilia</taxon>
    </lineage>
</organism>
<gene>
    <name evidence="2" type="ORF">NX778_08440</name>
</gene>
<keyword evidence="3" id="KW-1185">Reference proteome</keyword>
<dbReference type="EMBL" id="JANUGU010000002">
    <property type="protein sequence ID" value="MCS0658090.1"/>
    <property type="molecule type" value="Genomic_DNA"/>
</dbReference>
<dbReference type="RefSeq" id="WP_258811279.1">
    <property type="nucleotide sequence ID" value="NZ_JANUGU010000002.1"/>
</dbReference>
<protein>
    <recommendedName>
        <fullName evidence="4">Transmembrane protein</fullName>
    </recommendedName>
</protein>